<dbReference type="Pfam" id="PF13675">
    <property type="entry name" value="PilJ"/>
    <property type="match status" value="2"/>
</dbReference>
<dbReference type="CDD" id="cd11386">
    <property type="entry name" value="MCP_signal"/>
    <property type="match status" value="1"/>
</dbReference>
<dbReference type="PROSITE" id="PS50111">
    <property type="entry name" value="CHEMOTAXIS_TRANSDUC_2"/>
    <property type="match status" value="1"/>
</dbReference>
<feature type="domain" description="HAMP" evidence="11">
    <location>
        <begin position="402"/>
        <end position="453"/>
    </location>
</feature>
<evidence type="ECO:0000313" key="13">
    <source>
        <dbReference type="Proteomes" id="UP000683428"/>
    </source>
</evidence>
<evidence type="ECO:0000256" key="6">
    <source>
        <dbReference type="ARBA" id="ARBA00029447"/>
    </source>
</evidence>
<dbReference type="SMART" id="SM00283">
    <property type="entry name" value="MA"/>
    <property type="match status" value="1"/>
</dbReference>
<feature type="transmembrane region" description="Helical" evidence="9">
    <location>
        <begin position="355"/>
        <end position="376"/>
    </location>
</feature>
<evidence type="ECO:0000256" key="7">
    <source>
        <dbReference type="PROSITE-ProRule" id="PRU00284"/>
    </source>
</evidence>
<evidence type="ECO:0000259" key="11">
    <source>
        <dbReference type="PROSITE" id="PS50885"/>
    </source>
</evidence>
<dbReference type="Proteomes" id="UP000683428">
    <property type="component" value="Chromosome"/>
</dbReference>
<keyword evidence="8" id="KW-0175">Coiled coil</keyword>
<evidence type="ECO:0000256" key="9">
    <source>
        <dbReference type="SAM" id="Phobius"/>
    </source>
</evidence>
<evidence type="ECO:0000259" key="10">
    <source>
        <dbReference type="PROSITE" id="PS50111"/>
    </source>
</evidence>
<sequence>MAFKLKLPKFSLGKGKSAQPIGDETLAAPTKIMEAQAPAAAPKKHKKKSKEPAAVVANFLGQYPVIKQLQILGSGLLVIVLVTGGLIYHDNRDSTYGTAYVAASGEMRMLSQRLAKASAQALQGNPVAFQQLKDSREKFSSLLQHLSSGGEINDVAVPPSPDGVQPQLQALVTEWDKTNKNAQALLGMEKNLVSLGKDVSTINGKNPQLLELSEQVAAMKLQSNGGAHDIAAANQLVMLTQRIAKNASALLVGSAIDPEVAFLLGKDTNSFRDILDDLIKTSPKSSSPSDVGAKLAELDEVFKEYQQAVGGILGNMQRLVLAKQAGSAIFSGSEQLLSATDKLAQGYQDELSERAIYIVLLVLLVLAALAALVLMAKIYLDDTRRRATESERMRQESEQQNRQNQDAILRLMNELGDLADGDLTVTATVSEDITGAIADSINYTIEELRVLVGRINDAANRVTQATEMARRTSEELLLAAERQSQEIQNAGESVLSVANSMSQMSGEATQSAQVARQSLSAAEKGTQAVQDSIKGMNEIREQIQETAKRIKRLGESSQEIGEIVELISDITEQTNVLALNAAIQAASAGEAGRGFTVVAEEVQRLAERSAEATKQIAAIVKTIQTDTQDAVSAMEQSTQGVVEGAKLSDAAGQALAEIGTVSQNLASLIENISSATQEQARSAAGVAEAMQDILKVTEQTTAGTKQTAEAVGELASLATELKGSVAGFKVS</sequence>
<gene>
    <name evidence="12" type="ORF">Azoinq_05865</name>
</gene>
<comment type="similarity">
    <text evidence="6">Belongs to the methyl-accepting chemotaxis (MCP) protein family.</text>
</comment>
<keyword evidence="13" id="KW-1185">Reference proteome</keyword>
<dbReference type="GO" id="GO:0007165">
    <property type="term" value="P:signal transduction"/>
    <property type="evidence" value="ECO:0007669"/>
    <property type="project" value="UniProtKB-KW"/>
</dbReference>
<evidence type="ECO:0000256" key="2">
    <source>
        <dbReference type="ARBA" id="ARBA00022692"/>
    </source>
</evidence>
<evidence type="ECO:0000256" key="3">
    <source>
        <dbReference type="ARBA" id="ARBA00022989"/>
    </source>
</evidence>
<dbReference type="KEGG" id="aiq:Azoinq_05865"/>
<evidence type="ECO:0000256" key="8">
    <source>
        <dbReference type="SAM" id="Coils"/>
    </source>
</evidence>
<protein>
    <submittedName>
        <fullName evidence="12">Type IV pili methyl-accepting chemotaxis transducer N-terminal domain-containing protein</fullName>
    </submittedName>
</protein>
<dbReference type="Pfam" id="PF00015">
    <property type="entry name" value="MCPsignal"/>
    <property type="match status" value="1"/>
</dbReference>
<proteinExistence type="inferred from homology"/>
<dbReference type="GO" id="GO:0016020">
    <property type="term" value="C:membrane"/>
    <property type="evidence" value="ECO:0007669"/>
    <property type="project" value="UniProtKB-SubCell"/>
</dbReference>
<dbReference type="InterPro" id="IPR003660">
    <property type="entry name" value="HAMP_dom"/>
</dbReference>
<dbReference type="EMBL" id="CP064782">
    <property type="protein sequence ID" value="QWT50121.1"/>
    <property type="molecule type" value="Genomic_DNA"/>
</dbReference>
<accession>A0A975SPF1</accession>
<keyword evidence="3 9" id="KW-1133">Transmembrane helix</keyword>
<feature type="transmembrane region" description="Helical" evidence="9">
    <location>
        <begin position="69"/>
        <end position="88"/>
    </location>
</feature>
<keyword evidence="2 9" id="KW-0812">Transmembrane</keyword>
<comment type="subcellular location">
    <subcellularLocation>
        <location evidence="1">Membrane</location>
        <topology evidence="1">Multi-pass membrane protein</topology>
    </subcellularLocation>
</comment>
<feature type="domain" description="Methyl-accepting transducer" evidence="10">
    <location>
        <begin position="458"/>
        <end position="694"/>
    </location>
</feature>
<dbReference type="RefSeq" id="WP_216131102.1">
    <property type="nucleotide sequence ID" value="NZ_CP064782.1"/>
</dbReference>
<name>A0A975SPF1_9RHOO</name>
<organism evidence="12 13">
    <name type="scientific">Azospira inquinata</name>
    <dbReference type="NCBI Taxonomy" id="2785627"/>
    <lineage>
        <taxon>Bacteria</taxon>
        <taxon>Pseudomonadati</taxon>
        <taxon>Pseudomonadota</taxon>
        <taxon>Betaproteobacteria</taxon>
        <taxon>Rhodocyclales</taxon>
        <taxon>Rhodocyclaceae</taxon>
        <taxon>Azospira</taxon>
    </lineage>
</organism>
<dbReference type="PROSITE" id="PS50885">
    <property type="entry name" value="HAMP"/>
    <property type="match status" value="1"/>
</dbReference>
<feature type="coiled-coil region" evidence="8">
    <location>
        <begin position="380"/>
        <end position="414"/>
    </location>
</feature>
<evidence type="ECO:0000256" key="4">
    <source>
        <dbReference type="ARBA" id="ARBA00023136"/>
    </source>
</evidence>
<dbReference type="PANTHER" id="PTHR32089:SF119">
    <property type="entry name" value="METHYL-ACCEPTING CHEMOTAXIS PROTEIN CTPL"/>
    <property type="match status" value="1"/>
</dbReference>
<dbReference type="InterPro" id="IPR029095">
    <property type="entry name" value="NarX-like_N"/>
</dbReference>
<dbReference type="InterPro" id="IPR004089">
    <property type="entry name" value="MCPsignal_dom"/>
</dbReference>
<keyword evidence="5 7" id="KW-0807">Transducer</keyword>
<evidence type="ECO:0000313" key="12">
    <source>
        <dbReference type="EMBL" id="QWT50121.1"/>
    </source>
</evidence>
<dbReference type="PANTHER" id="PTHR32089">
    <property type="entry name" value="METHYL-ACCEPTING CHEMOTAXIS PROTEIN MCPB"/>
    <property type="match status" value="1"/>
</dbReference>
<keyword evidence="4 9" id="KW-0472">Membrane</keyword>
<reference evidence="12" key="1">
    <citation type="submission" date="2020-11" db="EMBL/GenBank/DDBJ databases">
        <title>Azospira inquinata sp. nov.</title>
        <authorList>
            <person name="Moe W.M."/>
            <person name="Mikes M.C."/>
        </authorList>
    </citation>
    <scope>NUCLEOTIDE SEQUENCE</scope>
    <source>
        <strain evidence="12">Azo-3</strain>
    </source>
</reference>
<evidence type="ECO:0000256" key="5">
    <source>
        <dbReference type="ARBA" id="ARBA00023224"/>
    </source>
</evidence>
<dbReference type="AlphaFoldDB" id="A0A975SPF1"/>
<evidence type="ECO:0000256" key="1">
    <source>
        <dbReference type="ARBA" id="ARBA00004141"/>
    </source>
</evidence>